<dbReference type="InterPro" id="IPR012337">
    <property type="entry name" value="RNaseH-like_sf"/>
</dbReference>
<dbReference type="Proteomes" id="UP000233837">
    <property type="component" value="Unassembled WGS sequence"/>
</dbReference>
<proteinExistence type="predicted"/>
<dbReference type="InterPro" id="IPR044730">
    <property type="entry name" value="RNase_H-like_dom_plant"/>
</dbReference>
<evidence type="ECO:0000259" key="1">
    <source>
        <dbReference type="Pfam" id="PF13456"/>
    </source>
</evidence>
<organism evidence="2 3">
    <name type="scientific">Dendrobium catenatum</name>
    <dbReference type="NCBI Taxonomy" id="906689"/>
    <lineage>
        <taxon>Eukaryota</taxon>
        <taxon>Viridiplantae</taxon>
        <taxon>Streptophyta</taxon>
        <taxon>Embryophyta</taxon>
        <taxon>Tracheophyta</taxon>
        <taxon>Spermatophyta</taxon>
        <taxon>Magnoliopsida</taxon>
        <taxon>Liliopsida</taxon>
        <taxon>Asparagales</taxon>
        <taxon>Orchidaceae</taxon>
        <taxon>Epidendroideae</taxon>
        <taxon>Malaxideae</taxon>
        <taxon>Dendrobiinae</taxon>
        <taxon>Dendrobium</taxon>
    </lineage>
</organism>
<dbReference type="Gene3D" id="3.30.420.10">
    <property type="entry name" value="Ribonuclease H-like superfamily/Ribonuclease H"/>
    <property type="match status" value="1"/>
</dbReference>
<dbReference type="InterPro" id="IPR053151">
    <property type="entry name" value="RNase_H-like"/>
</dbReference>
<dbReference type="GO" id="GO:0003676">
    <property type="term" value="F:nucleic acid binding"/>
    <property type="evidence" value="ECO:0007669"/>
    <property type="project" value="InterPro"/>
</dbReference>
<dbReference type="InterPro" id="IPR002156">
    <property type="entry name" value="RNaseH_domain"/>
</dbReference>
<gene>
    <name evidence="2" type="ORF">MA16_Dca016677</name>
</gene>
<evidence type="ECO:0000313" key="3">
    <source>
        <dbReference type="Proteomes" id="UP000233837"/>
    </source>
</evidence>
<reference evidence="2 3" key="1">
    <citation type="journal article" date="2016" name="Sci. Rep.">
        <title>The Dendrobium catenatum Lindl. genome sequence provides insights into polysaccharide synthase, floral development and adaptive evolution.</title>
        <authorList>
            <person name="Zhang G.Q."/>
            <person name="Xu Q."/>
            <person name="Bian C."/>
            <person name="Tsai W.C."/>
            <person name="Yeh C.M."/>
            <person name="Liu K.W."/>
            <person name="Yoshida K."/>
            <person name="Zhang L.S."/>
            <person name="Chang S.B."/>
            <person name="Chen F."/>
            <person name="Shi Y."/>
            <person name="Su Y.Y."/>
            <person name="Zhang Y.Q."/>
            <person name="Chen L.J."/>
            <person name="Yin Y."/>
            <person name="Lin M."/>
            <person name="Huang H."/>
            <person name="Deng H."/>
            <person name="Wang Z.W."/>
            <person name="Zhu S.L."/>
            <person name="Zhao X."/>
            <person name="Deng C."/>
            <person name="Niu S.C."/>
            <person name="Huang J."/>
            <person name="Wang M."/>
            <person name="Liu G.H."/>
            <person name="Yang H.J."/>
            <person name="Xiao X.J."/>
            <person name="Hsiao Y.Y."/>
            <person name="Wu W.L."/>
            <person name="Chen Y.Y."/>
            <person name="Mitsuda N."/>
            <person name="Ohme-Takagi M."/>
            <person name="Luo Y.B."/>
            <person name="Van de Peer Y."/>
            <person name="Liu Z.J."/>
        </authorList>
    </citation>
    <scope>NUCLEOTIDE SEQUENCE [LARGE SCALE GENOMIC DNA]</scope>
    <source>
        <tissue evidence="2">The whole plant</tissue>
    </source>
</reference>
<dbReference type="PANTHER" id="PTHR47723:SF19">
    <property type="entry name" value="POLYNUCLEOTIDYL TRANSFERASE, RIBONUCLEASE H-LIKE SUPERFAMILY PROTEIN"/>
    <property type="match status" value="1"/>
</dbReference>
<dbReference type="PANTHER" id="PTHR47723">
    <property type="entry name" value="OS05G0353850 PROTEIN"/>
    <property type="match status" value="1"/>
</dbReference>
<dbReference type="Pfam" id="PF13456">
    <property type="entry name" value="RVT_3"/>
    <property type="match status" value="1"/>
</dbReference>
<accession>A0A2I0XHU9</accession>
<name>A0A2I0XHU9_9ASPA</name>
<dbReference type="GO" id="GO:0004523">
    <property type="term" value="F:RNA-DNA hybrid ribonuclease activity"/>
    <property type="evidence" value="ECO:0007669"/>
    <property type="project" value="InterPro"/>
</dbReference>
<dbReference type="SUPFAM" id="SSF53098">
    <property type="entry name" value="Ribonuclease H-like"/>
    <property type="match status" value="1"/>
</dbReference>
<feature type="domain" description="RNase H type-1" evidence="1">
    <location>
        <begin position="20"/>
        <end position="137"/>
    </location>
</feature>
<keyword evidence="3" id="KW-1185">Reference proteome</keyword>
<dbReference type="EMBL" id="KZ501874">
    <property type="protein sequence ID" value="PKU87491.1"/>
    <property type="molecule type" value="Genomic_DNA"/>
</dbReference>
<dbReference type="AlphaFoldDB" id="A0A2I0XHU9"/>
<reference evidence="2 3" key="2">
    <citation type="journal article" date="2017" name="Nature">
        <title>The Apostasia genome and the evolution of orchids.</title>
        <authorList>
            <person name="Zhang G.Q."/>
            <person name="Liu K.W."/>
            <person name="Li Z."/>
            <person name="Lohaus R."/>
            <person name="Hsiao Y.Y."/>
            <person name="Niu S.C."/>
            <person name="Wang J.Y."/>
            <person name="Lin Y.C."/>
            <person name="Xu Q."/>
            <person name="Chen L.J."/>
            <person name="Yoshida K."/>
            <person name="Fujiwara S."/>
            <person name="Wang Z.W."/>
            <person name="Zhang Y.Q."/>
            <person name="Mitsuda N."/>
            <person name="Wang M."/>
            <person name="Liu G.H."/>
            <person name="Pecoraro L."/>
            <person name="Huang H.X."/>
            <person name="Xiao X.J."/>
            <person name="Lin M."/>
            <person name="Wu X.Y."/>
            <person name="Wu W.L."/>
            <person name="Chen Y.Y."/>
            <person name="Chang S.B."/>
            <person name="Sakamoto S."/>
            <person name="Ohme-Takagi M."/>
            <person name="Yagi M."/>
            <person name="Zeng S.J."/>
            <person name="Shen C.Y."/>
            <person name="Yeh C.M."/>
            <person name="Luo Y.B."/>
            <person name="Tsai W.C."/>
            <person name="Van de Peer Y."/>
            <person name="Liu Z.J."/>
        </authorList>
    </citation>
    <scope>NUCLEOTIDE SEQUENCE [LARGE SCALE GENOMIC DNA]</scope>
    <source>
        <tissue evidence="2">The whole plant</tissue>
    </source>
</reference>
<sequence length="173" mass="19317">MVYDKIVTWIKPKVPFVKLNSDGSVKNHCAGFGGIIRDHNGNVLAAYAGPLNKCTVITAELNALSYGIDICSNMGCNNIWLEVDAQLVIQIINNVVLGNPQNFYLIRKIKQSLSTFNFYISHIYREANCCADWLANLGCTLDHFQELNINSLDPMLKGMITLDKAALPYIRHV</sequence>
<evidence type="ECO:0000313" key="2">
    <source>
        <dbReference type="EMBL" id="PKU87491.1"/>
    </source>
</evidence>
<dbReference type="InterPro" id="IPR036397">
    <property type="entry name" value="RNaseH_sf"/>
</dbReference>
<dbReference type="CDD" id="cd06222">
    <property type="entry name" value="RNase_H_like"/>
    <property type="match status" value="1"/>
</dbReference>
<protein>
    <submittedName>
        <fullName evidence="2">Ribonuclease H protein</fullName>
    </submittedName>
</protein>